<evidence type="ECO:0000256" key="2">
    <source>
        <dbReference type="SAM" id="SignalP"/>
    </source>
</evidence>
<dbReference type="AlphaFoldDB" id="A0A6S7AM68"/>
<feature type="signal peptide" evidence="2">
    <location>
        <begin position="1"/>
        <end position="27"/>
    </location>
</feature>
<dbReference type="Proteomes" id="UP000494111">
    <property type="component" value="Unassembled WGS sequence"/>
</dbReference>
<dbReference type="EMBL" id="CADIJO010000031">
    <property type="protein sequence ID" value="CAB3738812.1"/>
    <property type="molecule type" value="Genomic_DNA"/>
</dbReference>
<feature type="chain" id="PRO_5028806405" evidence="2">
    <location>
        <begin position="28"/>
        <end position="327"/>
    </location>
</feature>
<name>A0A6S7AM68_9BURK</name>
<dbReference type="Gene3D" id="3.40.190.150">
    <property type="entry name" value="Bordetella uptake gene, domain 1"/>
    <property type="match status" value="1"/>
</dbReference>
<keyword evidence="2" id="KW-0732">Signal</keyword>
<dbReference type="PANTHER" id="PTHR42928:SF5">
    <property type="entry name" value="BLR1237 PROTEIN"/>
    <property type="match status" value="1"/>
</dbReference>
<dbReference type="PIRSF" id="PIRSF017082">
    <property type="entry name" value="YflP"/>
    <property type="match status" value="1"/>
</dbReference>
<dbReference type="Gene3D" id="3.40.190.10">
    <property type="entry name" value="Periplasmic binding protein-like II"/>
    <property type="match status" value="1"/>
</dbReference>
<dbReference type="CDD" id="cd07012">
    <property type="entry name" value="PBP2_Bug_TTT"/>
    <property type="match status" value="1"/>
</dbReference>
<protein>
    <submittedName>
        <fullName evidence="3">Uncharacterized protein</fullName>
    </submittedName>
</protein>
<dbReference type="InterPro" id="IPR005064">
    <property type="entry name" value="BUG"/>
</dbReference>
<dbReference type="RefSeq" id="WP_175193846.1">
    <property type="nucleotide sequence ID" value="NZ_CADIJO010000031.1"/>
</dbReference>
<gene>
    <name evidence="3" type="ORF">LMG3458_05556</name>
</gene>
<dbReference type="PROSITE" id="PS51257">
    <property type="entry name" value="PROKAR_LIPOPROTEIN"/>
    <property type="match status" value="1"/>
</dbReference>
<accession>A0A6S7AM68</accession>
<dbReference type="SUPFAM" id="SSF53850">
    <property type="entry name" value="Periplasmic binding protein-like II"/>
    <property type="match status" value="1"/>
</dbReference>
<sequence>MLHRVLKRGAALLSAGAACLLAQASHAQEYPSRPIRLVVPSAAGGSPDTVMRLVAQEAGKRLGQTLVVENKPGSSGIAGMLDVYRAAPDGYTLGYANNVTLAINRSTFSQLPYDPQKLTPVIFVLKVANVLAVNPDMPVKTLPEFVEYVRQHPDKVTFASPGQGTSGHLTGEMLAQASTLRMIHVPYRGSPAATTDVIGGQVDAIFDNTISITPYIRSGKLRALASTGLARSPQFPDLPTVAEGVLPGFEGVAWGGIVAPPGTPAAIVDRLNRCFNEVLADPAVRDRLVALGNDEIVGGAPQALADYAEKETVKWAAVVRAAKLPVQ</sequence>
<organism evidence="3 4">
    <name type="scientific">Achromobacter deleyi</name>
    <dbReference type="NCBI Taxonomy" id="1353891"/>
    <lineage>
        <taxon>Bacteria</taxon>
        <taxon>Pseudomonadati</taxon>
        <taxon>Pseudomonadota</taxon>
        <taxon>Betaproteobacteria</taxon>
        <taxon>Burkholderiales</taxon>
        <taxon>Alcaligenaceae</taxon>
        <taxon>Achromobacter</taxon>
    </lineage>
</organism>
<reference evidence="3 4" key="1">
    <citation type="submission" date="2020-04" db="EMBL/GenBank/DDBJ databases">
        <authorList>
            <person name="De Canck E."/>
        </authorList>
    </citation>
    <scope>NUCLEOTIDE SEQUENCE [LARGE SCALE GENOMIC DNA]</scope>
    <source>
        <strain evidence="3 4">LMG 3458</strain>
    </source>
</reference>
<evidence type="ECO:0000256" key="1">
    <source>
        <dbReference type="ARBA" id="ARBA00006987"/>
    </source>
</evidence>
<dbReference type="PANTHER" id="PTHR42928">
    <property type="entry name" value="TRICARBOXYLATE-BINDING PROTEIN"/>
    <property type="match status" value="1"/>
</dbReference>
<proteinExistence type="inferred from homology"/>
<evidence type="ECO:0000313" key="4">
    <source>
        <dbReference type="Proteomes" id="UP000494111"/>
    </source>
</evidence>
<dbReference type="InterPro" id="IPR042100">
    <property type="entry name" value="Bug_dom1"/>
</dbReference>
<evidence type="ECO:0000313" key="3">
    <source>
        <dbReference type="EMBL" id="CAB3738812.1"/>
    </source>
</evidence>
<dbReference type="Pfam" id="PF03401">
    <property type="entry name" value="TctC"/>
    <property type="match status" value="1"/>
</dbReference>
<comment type="similarity">
    <text evidence="1">Belongs to the UPF0065 (bug) family.</text>
</comment>